<evidence type="ECO:0000313" key="6">
    <source>
        <dbReference type="Proteomes" id="UP000321947"/>
    </source>
</evidence>
<feature type="compositionally biased region" description="Polar residues" evidence="2">
    <location>
        <begin position="315"/>
        <end position="327"/>
    </location>
</feature>
<keyword evidence="1" id="KW-0175">Coiled coil</keyword>
<gene>
    <name evidence="4" type="ORF">E5676_scaffold610G00580</name>
    <name evidence="3" type="ORF">E6C27_scaffold174G00360</name>
</gene>
<dbReference type="EMBL" id="SSTD01004048">
    <property type="protein sequence ID" value="TYK24152.1"/>
    <property type="molecule type" value="Genomic_DNA"/>
</dbReference>
<evidence type="ECO:0000313" key="5">
    <source>
        <dbReference type="Proteomes" id="UP000321393"/>
    </source>
</evidence>
<evidence type="ECO:0000256" key="1">
    <source>
        <dbReference type="SAM" id="Coils"/>
    </source>
</evidence>
<proteinExistence type="predicted"/>
<organism evidence="3 5">
    <name type="scientific">Cucumis melo var. makuwa</name>
    <name type="common">Oriental melon</name>
    <dbReference type="NCBI Taxonomy" id="1194695"/>
    <lineage>
        <taxon>Eukaryota</taxon>
        <taxon>Viridiplantae</taxon>
        <taxon>Streptophyta</taxon>
        <taxon>Embryophyta</taxon>
        <taxon>Tracheophyta</taxon>
        <taxon>Spermatophyta</taxon>
        <taxon>Magnoliopsida</taxon>
        <taxon>eudicotyledons</taxon>
        <taxon>Gunneridae</taxon>
        <taxon>Pentapetalae</taxon>
        <taxon>rosids</taxon>
        <taxon>fabids</taxon>
        <taxon>Cucurbitales</taxon>
        <taxon>Cucurbitaceae</taxon>
        <taxon>Benincaseae</taxon>
        <taxon>Cucumis</taxon>
    </lineage>
</organism>
<sequence length="327" mass="38050">MELEKNNDSLNTKAIQMRKKNKRLLRNIADLHEEMEAKNIVVEVEVLWQSVEEYKSQVIEAERKNRFLQEAVNSSEGQLLICHKARKVATNDYAQLIEIYQEMSIDFMIWRNEYNTLRRKYDGARGQMEQGPEKLRQMARMNDQFLVQARTLQKGVIPIRDTNKELSHFLGIIGRGKSAVGTSSQVEVDLNQLPIVWIFRGWKEKNVKTFKKYAQRWRELAAQVQPPLTDKELNAIFIITLRALYYDKMVVSASTNFSNVITIREMIEFGVKNGRIADPVSDTRRMMTPNKKDREVHELSSTQRVTTRVSSPTVEQTNYSPSYQNEG</sequence>
<name>A0A5A7U875_CUCMM</name>
<dbReference type="Proteomes" id="UP000321947">
    <property type="component" value="Unassembled WGS sequence"/>
</dbReference>
<dbReference type="PANTHER" id="PTHR32108">
    <property type="entry name" value="DNA-DIRECTED RNA POLYMERASE SUBUNIT ALPHA"/>
    <property type="match status" value="1"/>
</dbReference>
<feature type="compositionally biased region" description="Low complexity" evidence="2">
    <location>
        <begin position="300"/>
        <end position="314"/>
    </location>
</feature>
<evidence type="ECO:0000313" key="4">
    <source>
        <dbReference type="EMBL" id="TYK24152.1"/>
    </source>
</evidence>
<dbReference type="EMBL" id="SSTE01011259">
    <property type="protein sequence ID" value="KAA0051514.1"/>
    <property type="molecule type" value="Genomic_DNA"/>
</dbReference>
<dbReference type="Proteomes" id="UP000321393">
    <property type="component" value="Unassembled WGS sequence"/>
</dbReference>
<comment type="caution">
    <text evidence="3">The sequence shown here is derived from an EMBL/GenBank/DDBJ whole genome shotgun (WGS) entry which is preliminary data.</text>
</comment>
<accession>A0A5A7U875</accession>
<feature type="region of interest" description="Disordered" evidence="2">
    <location>
        <begin position="281"/>
        <end position="327"/>
    </location>
</feature>
<evidence type="ECO:0000256" key="2">
    <source>
        <dbReference type="SAM" id="MobiDB-lite"/>
    </source>
</evidence>
<reference evidence="5 6" key="1">
    <citation type="submission" date="2019-08" db="EMBL/GenBank/DDBJ databases">
        <title>Draft genome sequences of two oriental melons (Cucumis melo L. var makuwa).</title>
        <authorList>
            <person name="Kwon S.-Y."/>
        </authorList>
    </citation>
    <scope>NUCLEOTIDE SEQUENCE [LARGE SCALE GENOMIC DNA]</scope>
    <source>
        <strain evidence="6">cv. Chang Bougi</strain>
        <strain evidence="5">cv. SW 3</strain>
        <tissue evidence="3">Leaf</tissue>
    </source>
</reference>
<protein>
    <submittedName>
        <fullName evidence="3">Glial fibrillary acidic protein-like</fullName>
    </submittedName>
</protein>
<dbReference type="PANTHER" id="PTHR32108:SF9">
    <property type="entry name" value="REVERSE TRANSCRIPTASE RNASE H-LIKE DOMAIN-CONTAINING PROTEIN"/>
    <property type="match status" value="1"/>
</dbReference>
<evidence type="ECO:0000313" key="3">
    <source>
        <dbReference type="EMBL" id="KAA0051514.1"/>
    </source>
</evidence>
<feature type="compositionally biased region" description="Basic and acidic residues" evidence="2">
    <location>
        <begin position="281"/>
        <end position="298"/>
    </location>
</feature>
<feature type="coiled-coil region" evidence="1">
    <location>
        <begin position="7"/>
        <end position="78"/>
    </location>
</feature>
<dbReference type="AlphaFoldDB" id="A0A5A7U875"/>